<dbReference type="GO" id="GO:0042834">
    <property type="term" value="F:peptidoglycan binding"/>
    <property type="evidence" value="ECO:0007669"/>
    <property type="project" value="InterPro"/>
</dbReference>
<evidence type="ECO:0000256" key="2">
    <source>
        <dbReference type="ARBA" id="ARBA00007553"/>
    </source>
</evidence>
<feature type="domain" description="N-acetylmuramoyl-L-alanine amidase" evidence="9">
    <location>
        <begin position="27"/>
        <end position="164"/>
    </location>
</feature>
<dbReference type="PANTHER" id="PTHR11022">
    <property type="entry name" value="PEPTIDOGLYCAN RECOGNITION PROTEIN"/>
    <property type="match status" value="1"/>
</dbReference>
<evidence type="ECO:0000259" key="9">
    <source>
        <dbReference type="SMART" id="SM00644"/>
    </source>
</evidence>
<keyword evidence="12" id="KW-1185">Reference proteome</keyword>
<dbReference type="InParanoid" id="A0A0Q9X4M6"/>
<dbReference type="PIRSF" id="PIRSF037945">
    <property type="entry name" value="PGRPs"/>
    <property type="match status" value="1"/>
</dbReference>
<reference evidence="11 12" key="1">
    <citation type="journal article" date="2007" name="Nature">
        <title>Evolution of genes and genomes on the Drosophila phylogeny.</title>
        <authorList>
            <consortium name="Drosophila 12 Genomes Consortium"/>
            <person name="Clark A.G."/>
            <person name="Eisen M.B."/>
            <person name="Smith D.R."/>
            <person name="Bergman C.M."/>
            <person name="Oliver B."/>
            <person name="Markow T.A."/>
            <person name="Kaufman T.C."/>
            <person name="Kellis M."/>
            <person name="Gelbart W."/>
            <person name="Iyer V.N."/>
            <person name="Pollard D.A."/>
            <person name="Sackton T.B."/>
            <person name="Larracuente A.M."/>
            <person name="Singh N.D."/>
            <person name="Abad J.P."/>
            <person name="Abt D.N."/>
            <person name="Adryan B."/>
            <person name="Aguade M."/>
            <person name="Akashi H."/>
            <person name="Anderson W.W."/>
            <person name="Aquadro C.F."/>
            <person name="Ardell D.H."/>
            <person name="Arguello R."/>
            <person name="Artieri C.G."/>
            <person name="Barbash D.A."/>
            <person name="Barker D."/>
            <person name="Barsanti P."/>
            <person name="Batterham P."/>
            <person name="Batzoglou S."/>
            <person name="Begun D."/>
            <person name="Bhutkar A."/>
            <person name="Blanco E."/>
            <person name="Bosak S.A."/>
            <person name="Bradley R.K."/>
            <person name="Brand A.D."/>
            <person name="Brent M.R."/>
            <person name="Brooks A.N."/>
            <person name="Brown R.H."/>
            <person name="Butlin R.K."/>
            <person name="Caggese C."/>
            <person name="Calvi B.R."/>
            <person name="Bernardo de Carvalho A."/>
            <person name="Caspi A."/>
            <person name="Castrezana S."/>
            <person name="Celniker S.E."/>
            <person name="Chang J.L."/>
            <person name="Chapple C."/>
            <person name="Chatterji S."/>
            <person name="Chinwalla A."/>
            <person name="Civetta A."/>
            <person name="Clifton S.W."/>
            <person name="Comeron J.M."/>
            <person name="Costello J.C."/>
            <person name="Coyne J.A."/>
            <person name="Daub J."/>
            <person name="David R.G."/>
            <person name="Delcher A.L."/>
            <person name="Delehaunty K."/>
            <person name="Do C.B."/>
            <person name="Ebling H."/>
            <person name="Edwards K."/>
            <person name="Eickbush T."/>
            <person name="Evans J.D."/>
            <person name="Filipski A."/>
            <person name="Findeiss S."/>
            <person name="Freyhult E."/>
            <person name="Fulton L."/>
            <person name="Fulton R."/>
            <person name="Garcia A.C."/>
            <person name="Gardiner A."/>
            <person name="Garfield D.A."/>
            <person name="Garvin B.E."/>
            <person name="Gibson G."/>
            <person name="Gilbert D."/>
            <person name="Gnerre S."/>
            <person name="Godfrey J."/>
            <person name="Good R."/>
            <person name="Gotea V."/>
            <person name="Gravely B."/>
            <person name="Greenberg A.J."/>
            <person name="Griffiths-Jones S."/>
            <person name="Gross S."/>
            <person name="Guigo R."/>
            <person name="Gustafson E.A."/>
            <person name="Haerty W."/>
            <person name="Hahn M.W."/>
            <person name="Halligan D.L."/>
            <person name="Halpern A.L."/>
            <person name="Halter G.M."/>
            <person name="Han M.V."/>
            <person name="Heger A."/>
            <person name="Hillier L."/>
            <person name="Hinrichs A.S."/>
            <person name="Holmes I."/>
            <person name="Hoskins R.A."/>
            <person name="Hubisz M.J."/>
            <person name="Hultmark D."/>
            <person name="Huntley M.A."/>
            <person name="Jaffe D.B."/>
            <person name="Jagadeeshan S."/>
            <person name="Jeck W.R."/>
            <person name="Johnson J."/>
            <person name="Jones C.D."/>
            <person name="Jordan W.C."/>
            <person name="Karpen G.H."/>
            <person name="Kataoka E."/>
            <person name="Keightley P.D."/>
            <person name="Kheradpour P."/>
            <person name="Kirkness E.F."/>
            <person name="Koerich L.B."/>
            <person name="Kristiansen K."/>
            <person name="Kudrna D."/>
            <person name="Kulathinal R.J."/>
            <person name="Kumar S."/>
            <person name="Kwok R."/>
            <person name="Lander E."/>
            <person name="Langley C.H."/>
            <person name="Lapoint R."/>
            <person name="Lazzaro B.P."/>
            <person name="Lee S.J."/>
            <person name="Levesque L."/>
            <person name="Li R."/>
            <person name="Lin C.F."/>
            <person name="Lin M.F."/>
            <person name="Lindblad-Toh K."/>
            <person name="Llopart A."/>
            <person name="Long M."/>
            <person name="Low L."/>
            <person name="Lozovsky E."/>
            <person name="Lu J."/>
            <person name="Luo M."/>
            <person name="Machado C.A."/>
            <person name="Makalowski W."/>
            <person name="Marzo M."/>
            <person name="Matsuda M."/>
            <person name="Matzkin L."/>
            <person name="McAllister B."/>
            <person name="McBride C.S."/>
            <person name="McKernan B."/>
            <person name="McKernan K."/>
            <person name="Mendez-Lago M."/>
            <person name="Minx P."/>
            <person name="Mollenhauer M.U."/>
            <person name="Montooth K."/>
            <person name="Mount S.M."/>
            <person name="Mu X."/>
            <person name="Myers E."/>
            <person name="Negre B."/>
            <person name="Newfeld S."/>
            <person name="Nielsen R."/>
            <person name="Noor M.A."/>
            <person name="O'Grady P."/>
            <person name="Pachter L."/>
            <person name="Papaceit M."/>
            <person name="Parisi M.J."/>
            <person name="Parisi M."/>
            <person name="Parts L."/>
            <person name="Pedersen J.S."/>
            <person name="Pesole G."/>
            <person name="Phillippy A.M."/>
            <person name="Ponting C.P."/>
            <person name="Pop M."/>
            <person name="Porcelli D."/>
            <person name="Powell J.R."/>
            <person name="Prohaska S."/>
            <person name="Pruitt K."/>
            <person name="Puig M."/>
            <person name="Quesneville H."/>
            <person name="Ram K.R."/>
            <person name="Rand D."/>
            <person name="Rasmussen M.D."/>
            <person name="Reed L.K."/>
            <person name="Reenan R."/>
            <person name="Reily A."/>
            <person name="Remington K.A."/>
            <person name="Rieger T.T."/>
            <person name="Ritchie M.G."/>
            <person name="Robin C."/>
            <person name="Rogers Y.H."/>
            <person name="Rohde C."/>
            <person name="Rozas J."/>
            <person name="Rubenfield M.J."/>
            <person name="Ruiz A."/>
            <person name="Russo S."/>
            <person name="Salzberg S.L."/>
            <person name="Sanchez-Gracia A."/>
            <person name="Saranga D.J."/>
            <person name="Sato H."/>
            <person name="Schaeffer S.W."/>
            <person name="Schatz M.C."/>
            <person name="Schlenke T."/>
            <person name="Schwartz R."/>
            <person name="Segarra C."/>
            <person name="Singh R.S."/>
            <person name="Sirot L."/>
            <person name="Sirota M."/>
            <person name="Sisneros N.B."/>
            <person name="Smith C.D."/>
            <person name="Smith T.F."/>
            <person name="Spieth J."/>
            <person name="Stage D.E."/>
            <person name="Stark A."/>
            <person name="Stephan W."/>
            <person name="Strausberg R.L."/>
            <person name="Strempel S."/>
            <person name="Sturgill D."/>
            <person name="Sutton G."/>
            <person name="Sutton G.G."/>
            <person name="Tao W."/>
            <person name="Teichmann S."/>
            <person name="Tobari Y.N."/>
            <person name="Tomimura Y."/>
            <person name="Tsolas J.M."/>
            <person name="Valente V.L."/>
            <person name="Venter E."/>
            <person name="Venter J.C."/>
            <person name="Vicario S."/>
            <person name="Vieira F.G."/>
            <person name="Vilella A.J."/>
            <person name="Villasante A."/>
            <person name="Walenz B."/>
            <person name="Wang J."/>
            <person name="Wasserman M."/>
            <person name="Watts T."/>
            <person name="Wilson D."/>
            <person name="Wilson R.K."/>
            <person name="Wing R.A."/>
            <person name="Wolfner M.F."/>
            <person name="Wong A."/>
            <person name="Wong G.K."/>
            <person name="Wu C.I."/>
            <person name="Wu G."/>
            <person name="Yamamoto D."/>
            <person name="Yang H.P."/>
            <person name="Yang S.P."/>
            <person name="Yorke J.A."/>
            <person name="Yoshida K."/>
            <person name="Zdobnov E."/>
            <person name="Zhang P."/>
            <person name="Zhang Y."/>
            <person name="Zimin A.V."/>
            <person name="Baldwin J."/>
            <person name="Abdouelleil A."/>
            <person name="Abdulkadir J."/>
            <person name="Abebe A."/>
            <person name="Abera B."/>
            <person name="Abreu J."/>
            <person name="Acer S.C."/>
            <person name="Aftuck L."/>
            <person name="Alexander A."/>
            <person name="An P."/>
            <person name="Anderson E."/>
            <person name="Anderson S."/>
            <person name="Arachi H."/>
            <person name="Azer M."/>
            <person name="Bachantsang P."/>
            <person name="Barry A."/>
            <person name="Bayul T."/>
            <person name="Berlin A."/>
            <person name="Bessette D."/>
            <person name="Bloom T."/>
            <person name="Blye J."/>
            <person name="Boguslavskiy L."/>
            <person name="Bonnet C."/>
            <person name="Boukhgalter B."/>
            <person name="Bourzgui I."/>
            <person name="Brown A."/>
            <person name="Cahill P."/>
            <person name="Channer S."/>
            <person name="Cheshatsang Y."/>
            <person name="Chuda L."/>
            <person name="Citroen M."/>
            <person name="Collymore A."/>
            <person name="Cooke P."/>
            <person name="Costello M."/>
            <person name="D'Aco K."/>
            <person name="Daza R."/>
            <person name="De Haan G."/>
            <person name="DeGray S."/>
            <person name="DeMaso C."/>
            <person name="Dhargay N."/>
            <person name="Dooley K."/>
            <person name="Dooley E."/>
            <person name="Doricent M."/>
            <person name="Dorje P."/>
            <person name="Dorjee K."/>
            <person name="Dupes A."/>
            <person name="Elong R."/>
            <person name="Falk J."/>
            <person name="Farina A."/>
            <person name="Faro S."/>
            <person name="Ferguson D."/>
            <person name="Fisher S."/>
            <person name="Foley C.D."/>
            <person name="Franke A."/>
            <person name="Friedrich D."/>
            <person name="Gadbois L."/>
            <person name="Gearin G."/>
            <person name="Gearin C.R."/>
            <person name="Giannoukos G."/>
            <person name="Goode T."/>
            <person name="Graham J."/>
            <person name="Grandbois E."/>
            <person name="Grewal S."/>
            <person name="Gyaltsen K."/>
            <person name="Hafez N."/>
            <person name="Hagos B."/>
            <person name="Hall J."/>
            <person name="Henson C."/>
            <person name="Hollinger A."/>
            <person name="Honan T."/>
            <person name="Huard M.D."/>
            <person name="Hughes L."/>
            <person name="Hurhula B."/>
            <person name="Husby M.E."/>
            <person name="Kamat A."/>
            <person name="Kanga B."/>
            <person name="Kashin S."/>
            <person name="Khazanovich D."/>
            <person name="Kisner P."/>
            <person name="Lance K."/>
            <person name="Lara M."/>
            <person name="Lee W."/>
            <person name="Lennon N."/>
            <person name="Letendre F."/>
            <person name="LeVine R."/>
            <person name="Lipovsky A."/>
            <person name="Liu X."/>
            <person name="Liu J."/>
            <person name="Liu S."/>
            <person name="Lokyitsang T."/>
            <person name="Lokyitsang Y."/>
            <person name="Lubonja R."/>
            <person name="Lui A."/>
            <person name="MacDonald P."/>
            <person name="Magnisalis V."/>
            <person name="Maru K."/>
            <person name="Matthews C."/>
            <person name="McCusker W."/>
            <person name="McDonough S."/>
            <person name="Mehta T."/>
            <person name="Meldrim J."/>
            <person name="Meneus L."/>
            <person name="Mihai O."/>
            <person name="Mihalev A."/>
            <person name="Mihova T."/>
            <person name="Mittelman R."/>
            <person name="Mlenga V."/>
            <person name="Montmayeur A."/>
            <person name="Mulrain L."/>
            <person name="Navidi A."/>
            <person name="Naylor J."/>
            <person name="Negash T."/>
            <person name="Nguyen T."/>
            <person name="Nguyen N."/>
            <person name="Nicol R."/>
            <person name="Norbu C."/>
            <person name="Norbu N."/>
            <person name="Novod N."/>
            <person name="O'Neill B."/>
            <person name="Osman S."/>
            <person name="Markiewicz E."/>
            <person name="Oyono O.L."/>
            <person name="Patti C."/>
            <person name="Phunkhang P."/>
            <person name="Pierre F."/>
            <person name="Priest M."/>
            <person name="Raghuraman S."/>
            <person name="Rege F."/>
            <person name="Reyes R."/>
            <person name="Rise C."/>
            <person name="Rogov P."/>
            <person name="Ross K."/>
            <person name="Ryan E."/>
            <person name="Settipalli S."/>
            <person name="Shea T."/>
            <person name="Sherpa N."/>
            <person name="Shi L."/>
            <person name="Shih D."/>
            <person name="Sparrow T."/>
            <person name="Spaulding J."/>
            <person name="Stalker J."/>
            <person name="Stange-Thomann N."/>
            <person name="Stavropoulos S."/>
            <person name="Stone C."/>
            <person name="Strader C."/>
            <person name="Tesfaye S."/>
            <person name="Thomson T."/>
            <person name="Thoulutsang Y."/>
            <person name="Thoulutsang D."/>
            <person name="Topham K."/>
            <person name="Topping I."/>
            <person name="Tsamla T."/>
            <person name="Vassiliev H."/>
            <person name="Vo A."/>
            <person name="Wangchuk T."/>
            <person name="Wangdi T."/>
            <person name="Weiand M."/>
            <person name="Wilkinson J."/>
            <person name="Wilson A."/>
            <person name="Yadav S."/>
            <person name="Young G."/>
            <person name="Yu Q."/>
            <person name="Zembek L."/>
            <person name="Zhong D."/>
            <person name="Zimmer A."/>
            <person name="Zwirko Z."/>
            <person name="Jaffe D.B."/>
            <person name="Alvarez P."/>
            <person name="Brockman W."/>
            <person name="Butler J."/>
            <person name="Chin C."/>
            <person name="Gnerre S."/>
            <person name="Grabherr M."/>
            <person name="Kleber M."/>
            <person name="Mauceli E."/>
            <person name="MacCallum I."/>
        </authorList>
    </citation>
    <scope>NUCLEOTIDE SEQUENCE [LARGE SCALE GENOMIC DNA]</scope>
    <source>
        <strain evidence="12">Tucson 14030-0811.24</strain>
    </source>
</reference>
<dbReference type="InterPro" id="IPR015510">
    <property type="entry name" value="PGRP"/>
</dbReference>
<evidence type="ECO:0000256" key="8">
    <source>
        <dbReference type="PIRSR" id="PIRSR037945-1"/>
    </source>
</evidence>
<feature type="disulfide bond" evidence="8">
    <location>
        <begin position="52"/>
        <end position="58"/>
    </location>
</feature>
<evidence type="ECO:0000256" key="7">
    <source>
        <dbReference type="ARBA" id="ARBA00023157"/>
    </source>
</evidence>
<dbReference type="SUPFAM" id="SSF55846">
    <property type="entry name" value="N-acetylmuramoyl-L-alanine amidase-like"/>
    <property type="match status" value="1"/>
</dbReference>
<dbReference type="SMART" id="SM00644">
    <property type="entry name" value="Ami_2"/>
    <property type="match status" value="1"/>
</dbReference>
<dbReference type="GO" id="GO:0008270">
    <property type="term" value="F:zinc ion binding"/>
    <property type="evidence" value="ECO:0007669"/>
    <property type="project" value="InterPro"/>
</dbReference>
<dbReference type="GO" id="GO:0005576">
    <property type="term" value="C:extracellular region"/>
    <property type="evidence" value="ECO:0007669"/>
    <property type="project" value="UniProtKB-SubCell"/>
</dbReference>
<evidence type="ECO:0008006" key="13">
    <source>
        <dbReference type="Google" id="ProtNLM"/>
    </source>
</evidence>
<keyword evidence="5" id="KW-0732">Signal</keyword>
<evidence type="ECO:0000256" key="4">
    <source>
        <dbReference type="ARBA" id="ARBA00022588"/>
    </source>
</evidence>
<dbReference type="InterPro" id="IPR006619">
    <property type="entry name" value="PGRP_domain_met/bac"/>
</dbReference>
<dbReference type="InterPro" id="IPR017331">
    <property type="entry name" value="Peptidoglycan_recognition"/>
</dbReference>
<dbReference type="PANTHER" id="PTHR11022:SF41">
    <property type="entry name" value="PEPTIDOGLYCAN-RECOGNITION PROTEIN LC-RELATED"/>
    <property type="match status" value="1"/>
</dbReference>
<feature type="domain" description="Peptidoglycan recognition protein family" evidence="10">
    <location>
        <begin position="15"/>
        <end position="158"/>
    </location>
</feature>
<keyword evidence="7" id="KW-1015">Disulfide bond</keyword>
<dbReference type="Gene3D" id="3.40.80.10">
    <property type="entry name" value="Peptidoglycan recognition protein-like"/>
    <property type="match status" value="1"/>
</dbReference>
<protein>
    <recommendedName>
        <fullName evidence="13">N-acetylmuramoyl-L-alanine amidase</fullName>
    </recommendedName>
</protein>
<dbReference type="Pfam" id="PF01510">
    <property type="entry name" value="Amidase_2"/>
    <property type="match status" value="1"/>
</dbReference>
<gene>
    <name evidence="11" type="primary">Dwil\GK27829</name>
    <name evidence="11" type="ORF">Dwil_GK27829</name>
</gene>
<evidence type="ECO:0000313" key="12">
    <source>
        <dbReference type="Proteomes" id="UP000007798"/>
    </source>
</evidence>
<dbReference type="OrthoDB" id="10001926at2759"/>
<dbReference type="GO" id="GO:0009253">
    <property type="term" value="P:peptidoglycan catabolic process"/>
    <property type="evidence" value="ECO:0007669"/>
    <property type="project" value="InterPro"/>
</dbReference>
<dbReference type="EMBL" id="CH964168">
    <property type="protein sequence ID" value="KRF99234.1"/>
    <property type="molecule type" value="Genomic_DNA"/>
</dbReference>
<name>A0A0Q9X4M6_DROWI</name>
<dbReference type="eggNOG" id="ENOG502S2KY">
    <property type="taxonomic scope" value="Eukaryota"/>
</dbReference>
<dbReference type="SMART" id="SM00701">
    <property type="entry name" value="PGRP"/>
    <property type="match status" value="1"/>
</dbReference>
<evidence type="ECO:0000256" key="6">
    <source>
        <dbReference type="ARBA" id="ARBA00022859"/>
    </source>
</evidence>
<feature type="non-terminal residue" evidence="11">
    <location>
        <position position="1"/>
    </location>
</feature>
<organism evidence="11 12">
    <name type="scientific">Drosophila willistoni</name>
    <name type="common">Fruit fly</name>
    <dbReference type="NCBI Taxonomy" id="7260"/>
    <lineage>
        <taxon>Eukaryota</taxon>
        <taxon>Metazoa</taxon>
        <taxon>Ecdysozoa</taxon>
        <taxon>Arthropoda</taxon>
        <taxon>Hexapoda</taxon>
        <taxon>Insecta</taxon>
        <taxon>Pterygota</taxon>
        <taxon>Neoptera</taxon>
        <taxon>Endopterygota</taxon>
        <taxon>Diptera</taxon>
        <taxon>Brachycera</taxon>
        <taxon>Muscomorpha</taxon>
        <taxon>Ephydroidea</taxon>
        <taxon>Drosophilidae</taxon>
        <taxon>Drosophila</taxon>
        <taxon>Sophophora</taxon>
    </lineage>
</organism>
<keyword evidence="3" id="KW-0964">Secreted</keyword>
<keyword evidence="4" id="KW-0399">Innate immunity</keyword>
<evidence type="ECO:0000256" key="3">
    <source>
        <dbReference type="ARBA" id="ARBA00022525"/>
    </source>
</evidence>
<evidence type="ECO:0000256" key="1">
    <source>
        <dbReference type="ARBA" id="ARBA00004613"/>
    </source>
</evidence>
<dbReference type="GO" id="GO:0008745">
    <property type="term" value="F:N-acetylmuramoyl-L-alanine amidase activity"/>
    <property type="evidence" value="ECO:0007669"/>
    <property type="project" value="InterPro"/>
</dbReference>
<keyword evidence="6" id="KW-0391">Immunity</keyword>
<dbReference type="InterPro" id="IPR036505">
    <property type="entry name" value="Amidase/PGRP_sf"/>
</dbReference>
<dbReference type="GO" id="GO:0045087">
    <property type="term" value="P:innate immune response"/>
    <property type="evidence" value="ECO:0007669"/>
    <property type="project" value="UniProtKB-KW"/>
</dbReference>
<dbReference type="Proteomes" id="UP000007798">
    <property type="component" value="Unassembled WGS sequence"/>
</dbReference>
<dbReference type="AlphaFoldDB" id="A0A0Q9X4M6"/>
<accession>A0A0Q9X4M6</accession>
<evidence type="ECO:0000259" key="10">
    <source>
        <dbReference type="SMART" id="SM00701"/>
    </source>
</evidence>
<proteinExistence type="inferred from homology"/>
<evidence type="ECO:0000256" key="5">
    <source>
        <dbReference type="ARBA" id="ARBA00022729"/>
    </source>
</evidence>
<sequence>FSIDIDYDVIDDGTLVMLNVTDWVGNPPRHTLTKLDLPVHRVIISHTAAEGCNSQAVCSDRVRAVQSFHRDSWMWDDIGYNFLIGGDGRVYVGRGWDRQGAHTKGYNADSLGISFIGTFTKIQPPKRQQVACQLLIAEGVKLGVLAKDYQLYGHRQMSATESPGELLYQIITKWPHWTDQIPNAQILDA</sequence>
<dbReference type="FunFam" id="3.40.80.10:FF:000001">
    <property type="entry name" value="Peptidoglycan recognition protein 1"/>
    <property type="match status" value="1"/>
</dbReference>
<comment type="similarity">
    <text evidence="2">Belongs to the N-acetylmuramoyl-L-alanine amidase 2 family.</text>
</comment>
<comment type="subcellular location">
    <subcellularLocation>
        <location evidence="1">Secreted</location>
    </subcellularLocation>
</comment>
<dbReference type="CDD" id="cd06583">
    <property type="entry name" value="PGRP"/>
    <property type="match status" value="1"/>
</dbReference>
<evidence type="ECO:0000313" key="11">
    <source>
        <dbReference type="EMBL" id="KRF99234.1"/>
    </source>
</evidence>
<dbReference type="InterPro" id="IPR002502">
    <property type="entry name" value="Amidase_domain"/>
</dbReference>